<name>A0ABQ8FAQ0_9FUNG</name>
<protein>
    <recommendedName>
        <fullName evidence="1">MULE transposase domain-containing protein</fullName>
    </recommendedName>
</protein>
<accession>A0ABQ8FAQ0</accession>
<dbReference type="InterPro" id="IPR018289">
    <property type="entry name" value="MULE_transposase_dom"/>
</dbReference>
<evidence type="ECO:0000313" key="3">
    <source>
        <dbReference type="EMBL" id="KAH6597440.1"/>
    </source>
</evidence>
<gene>
    <name evidence="3" type="ORF">BASA50_004357</name>
    <name evidence="2" type="ORF">BASA50_006154</name>
</gene>
<organism evidence="2 4">
    <name type="scientific">Batrachochytrium salamandrivorans</name>
    <dbReference type="NCBI Taxonomy" id="1357716"/>
    <lineage>
        <taxon>Eukaryota</taxon>
        <taxon>Fungi</taxon>
        <taxon>Fungi incertae sedis</taxon>
        <taxon>Chytridiomycota</taxon>
        <taxon>Chytridiomycota incertae sedis</taxon>
        <taxon>Chytridiomycetes</taxon>
        <taxon>Rhizophydiales</taxon>
        <taxon>Rhizophydiales incertae sedis</taxon>
        <taxon>Batrachochytrium</taxon>
    </lineage>
</organism>
<dbReference type="PANTHER" id="PTHR47718:SF3">
    <property type="entry name" value="PROTEIN FAR1-RELATED SEQUENCE 5-LIKE"/>
    <property type="match status" value="1"/>
</dbReference>
<evidence type="ECO:0000313" key="4">
    <source>
        <dbReference type="Proteomes" id="UP001648503"/>
    </source>
</evidence>
<comment type="caution">
    <text evidence="2">The sequence shown here is derived from an EMBL/GenBank/DDBJ whole genome shotgun (WGS) entry which is preliminary data.</text>
</comment>
<evidence type="ECO:0000313" key="2">
    <source>
        <dbReference type="EMBL" id="KAH6595010.1"/>
    </source>
</evidence>
<keyword evidence="4" id="KW-1185">Reference proteome</keyword>
<evidence type="ECO:0000259" key="1">
    <source>
        <dbReference type="Pfam" id="PF10551"/>
    </source>
</evidence>
<dbReference type="EMBL" id="JAFCIX010000321">
    <property type="protein sequence ID" value="KAH6595010.1"/>
    <property type="molecule type" value="Genomic_DNA"/>
</dbReference>
<reference evidence="2 4" key="1">
    <citation type="submission" date="2021-02" db="EMBL/GenBank/DDBJ databases">
        <title>Variation within the Batrachochytrium salamandrivorans European outbreak.</title>
        <authorList>
            <person name="Kelly M."/>
            <person name="Pasmans F."/>
            <person name="Shea T.P."/>
            <person name="Munoz J.F."/>
            <person name="Carranza S."/>
            <person name="Cuomo C.A."/>
            <person name="Martel A."/>
        </authorList>
    </citation>
    <scope>NUCLEOTIDE SEQUENCE [LARGE SCALE GENOMIC DNA]</scope>
    <source>
        <strain evidence="2 4">AMFP18/2</strain>
    </source>
</reference>
<dbReference type="Proteomes" id="UP001648503">
    <property type="component" value="Unassembled WGS sequence"/>
</dbReference>
<dbReference type="EMBL" id="JAFCIX010000143">
    <property type="protein sequence ID" value="KAH6597440.1"/>
    <property type="molecule type" value="Genomic_DNA"/>
</dbReference>
<feature type="domain" description="MULE transposase" evidence="1">
    <location>
        <begin position="128"/>
        <end position="174"/>
    </location>
</feature>
<sequence length="189" mass="21049">MIGKTNLFHNHPITDNLGGISTAQALTKEEKAIVRDLASSGTGAAPTLAYLRDKTGNQWTTRKEIYNEKMVARTEFLDGRSPIQALYDEICSGDFIFNVMVDSNGALSGLFFCHEKSAELARRFNIVFIMDCTYKTNRFGMPLLNIVGITATYKTFNAGFAFICNETEPMLYFVGASVICVRYQAIKLL</sequence>
<dbReference type="Pfam" id="PF10551">
    <property type="entry name" value="MULE"/>
    <property type="match status" value="1"/>
</dbReference>
<dbReference type="PANTHER" id="PTHR47718">
    <property type="entry name" value="OS01G0519700 PROTEIN"/>
    <property type="match status" value="1"/>
</dbReference>
<proteinExistence type="predicted"/>